<evidence type="ECO:0000313" key="2">
    <source>
        <dbReference type="EMBL" id="KPJ65284.1"/>
    </source>
</evidence>
<proteinExistence type="predicted"/>
<keyword evidence="1" id="KW-0175">Coiled coil</keyword>
<sequence>MCPSFLSKFKPAEREFKMFKRIAVIFAIFALLTIVGCGKAPEEEIQKANSAMEAARTTEAEDYAPDLYQMAIDTLNAAKAAKQEADGKFALFRSYGKAEELYVRAEALANQAATEAQSEKERVRAEVTGLLAQAKALLDSANVALSKAPRGKGTKADIELIKNDLAAATSAYDEAKADFDVGKYAVAKTKLEAAMQKARSISEEIAKAAAKKSK</sequence>
<feature type="coiled-coil region" evidence="1">
    <location>
        <begin position="158"/>
        <end position="211"/>
    </location>
</feature>
<evidence type="ECO:0000313" key="3">
    <source>
        <dbReference type="Proteomes" id="UP000051861"/>
    </source>
</evidence>
<comment type="caution">
    <text evidence="2">The sequence shown here is derived from an EMBL/GenBank/DDBJ whole genome shotgun (WGS) entry which is preliminary data.</text>
</comment>
<organism evidence="2 3">
    <name type="scientific">candidate division WOR-1 bacterium DG_54_3</name>
    <dbReference type="NCBI Taxonomy" id="1703775"/>
    <lineage>
        <taxon>Bacteria</taxon>
        <taxon>Bacillati</taxon>
        <taxon>Saganbacteria</taxon>
    </lineage>
</organism>
<reference evidence="2 3" key="1">
    <citation type="journal article" date="2015" name="Microbiome">
        <title>Genomic resolution of linkages in carbon, nitrogen, and sulfur cycling among widespread estuary sediment bacteria.</title>
        <authorList>
            <person name="Baker B.J."/>
            <person name="Lazar C.S."/>
            <person name="Teske A.P."/>
            <person name="Dick G.J."/>
        </authorList>
    </citation>
    <scope>NUCLEOTIDE SEQUENCE [LARGE SCALE GENOMIC DNA]</scope>
    <source>
        <strain evidence="2">DG_54_3</strain>
    </source>
</reference>
<accession>A0A0S7XSD4</accession>
<dbReference type="EMBL" id="LIZX01000126">
    <property type="protein sequence ID" value="KPJ65284.1"/>
    <property type="molecule type" value="Genomic_DNA"/>
</dbReference>
<dbReference type="AlphaFoldDB" id="A0A0S7XSD4"/>
<evidence type="ECO:0008006" key="4">
    <source>
        <dbReference type="Google" id="ProtNLM"/>
    </source>
</evidence>
<dbReference type="Gene3D" id="1.20.1270.390">
    <property type="match status" value="1"/>
</dbReference>
<gene>
    <name evidence="2" type="ORF">AMJ44_10600</name>
</gene>
<dbReference type="Proteomes" id="UP000051861">
    <property type="component" value="Unassembled WGS sequence"/>
</dbReference>
<name>A0A0S7XSD4_UNCSA</name>
<evidence type="ECO:0000256" key="1">
    <source>
        <dbReference type="SAM" id="Coils"/>
    </source>
</evidence>
<protein>
    <recommendedName>
        <fullName evidence="4">DUF4398 domain-containing protein</fullName>
    </recommendedName>
</protein>